<dbReference type="Pfam" id="PF08564">
    <property type="entry name" value="CDC37_C"/>
    <property type="match status" value="1"/>
</dbReference>
<dbReference type="InterPro" id="IPR013855">
    <property type="entry name" value="Cdc37_N_dom"/>
</dbReference>
<proteinExistence type="inferred from homology"/>
<comment type="caution">
    <text evidence="10">The sequence shown here is derived from an EMBL/GenBank/DDBJ whole genome shotgun (WGS) entry which is preliminary data.</text>
</comment>
<dbReference type="InterPro" id="IPR038189">
    <property type="entry name" value="Cdc37_Hsp90-bd_sf"/>
</dbReference>
<protein>
    <recommendedName>
        <fullName evidence="5">Hsp90 chaperone protein kinase-targeting subunit</fullName>
    </recommendedName>
</protein>
<comment type="similarity">
    <text evidence="2">Belongs to the CDC37 family.</text>
</comment>
<dbReference type="GO" id="GO:0019901">
    <property type="term" value="F:protein kinase binding"/>
    <property type="evidence" value="ECO:0007669"/>
    <property type="project" value="InterPro"/>
</dbReference>
<keyword evidence="3" id="KW-0963">Cytoplasm</keyword>
<dbReference type="InterPro" id="IPR013874">
    <property type="entry name" value="Cdc37_Hsp90-bd"/>
</dbReference>
<dbReference type="Proteomes" id="UP000650833">
    <property type="component" value="Unassembled WGS sequence"/>
</dbReference>
<dbReference type="InterPro" id="IPR013873">
    <property type="entry name" value="Cdc37_C"/>
</dbReference>
<feature type="region of interest" description="Disordered" evidence="6">
    <location>
        <begin position="173"/>
        <end position="239"/>
    </location>
</feature>
<feature type="domain" description="Cdc37 Hsp90 binding" evidence="8">
    <location>
        <begin position="185"/>
        <end position="360"/>
    </location>
</feature>
<evidence type="ECO:0000259" key="9">
    <source>
        <dbReference type="SMART" id="SM01071"/>
    </source>
</evidence>
<dbReference type="SUPFAM" id="SSF101391">
    <property type="entry name" value="Hsp90 co-chaperone CDC37"/>
    <property type="match status" value="1"/>
</dbReference>
<dbReference type="GO" id="GO:0006457">
    <property type="term" value="P:protein folding"/>
    <property type="evidence" value="ECO:0007669"/>
    <property type="project" value="TreeGrafter"/>
</dbReference>
<dbReference type="GO" id="GO:0051087">
    <property type="term" value="F:protein-folding chaperone binding"/>
    <property type="evidence" value="ECO:0007669"/>
    <property type="project" value="TreeGrafter"/>
</dbReference>
<dbReference type="Pfam" id="PF08565">
    <property type="entry name" value="CDC37_M"/>
    <property type="match status" value="1"/>
</dbReference>
<keyword evidence="11" id="KW-1185">Reference proteome</keyword>
<evidence type="ECO:0000256" key="4">
    <source>
        <dbReference type="ARBA" id="ARBA00023186"/>
    </source>
</evidence>
<dbReference type="InterPro" id="IPR004918">
    <property type="entry name" value="Cdc37"/>
</dbReference>
<dbReference type="PANTHER" id="PTHR12800">
    <property type="entry name" value="CDC37-RELATED"/>
    <property type="match status" value="1"/>
</dbReference>
<name>A0A8H7V0Z0_9FUNG</name>
<dbReference type="OrthoDB" id="440202at2759"/>
<evidence type="ECO:0000259" key="8">
    <source>
        <dbReference type="SMART" id="SM01070"/>
    </source>
</evidence>
<dbReference type="Gene3D" id="1.20.58.610">
    <property type="entry name" value="Cdc37, Hsp90 binding domain"/>
    <property type="match status" value="1"/>
</dbReference>
<feature type="compositionally biased region" description="Acidic residues" evidence="6">
    <location>
        <begin position="224"/>
        <end position="239"/>
    </location>
</feature>
<comment type="subcellular location">
    <subcellularLocation>
        <location evidence="1">Cytoplasm</location>
    </subcellularLocation>
</comment>
<evidence type="ECO:0000256" key="6">
    <source>
        <dbReference type="SAM" id="MobiDB-lite"/>
    </source>
</evidence>
<dbReference type="Pfam" id="PF03234">
    <property type="entry name" value="CDC37_N"/>
    <property type="match status" value="1"/>
</dbReference>
<dbReference type="GO" id="GO:0005737">
    <property type="term" value="C:cytoplasm"/>
    <property type="evidence" value="ECO:0007669"/>
    <property type="project" value="UniProtKB-SubCell"/>
</dbReference>
<dbReference type="AlphaFoldDB" id="A0A8H7V0Z0"/>
<dbReference type="GO" id="GO:0051082">
    <property type="term" value="F:unfolded protein binding"/>
    <property type="evidence" value="ECO:0007669"/>
    <property type="project" value="TreeGrafter"/>
</dbReference>
<feature type="domain" description="Cdc37 N-terminal" evidence="9">
    <location>
        <begin position="2"/>
        <end position="182"/>
    </location>
</feature>
<reference evidence="10" key="1">
    <citation type="submission" date="2020-12" db="EMBL/GenBank/DDBJ databases">
        <title>Metabolic potential, ecology and presence of endohyphal bacteria is reflected in genomic diversity of Mucoromycotina.</title>
        <authorList>
            <person name="Muszewska A."/>
            <person name="Okrasinska A."/>
            <person name="Steczkiewicz K."/>
            <person name="Drgas O."/>
            <person name="Orlowska M."/>
            <person name="Perlinska-Lenart U."/>
            <person name="Aleksandrzak-Piekarczyk T."/>
            <person name="Szatraj K."/>
            <person name="Zielenkiewicz U."/>
            <person name="Pilsyk S."/>
            <person name="Malc E."/>
            <person name="Mieczkowski P."/>
            <person name="Kruszewska J.S."/>
            <person name="Biernat P."/>
            <person name="Pawlowska J."/>
        </authorList>
    </citation>
    <scope>NUCLEOTIDE SEQUENCE</scope>
    <source>
        <strain evidence="10">CBS 226.32</strain>
    </source>
</reference>
<dbReference type="PANTHER" id="PTHR12800:SF4">
    <property type="entry name" value="HSP90 CO-CHAPERONE CDC37"/>
    <property type="match status" value="1"/>
</dbReference>
<organism evidence="10 11">
    <name type="scientific">Mucor plumbeus</name>
    <dbReference type="NCBI Taxonomy" id="97098"/>
    <lineage>
        <taxon>Eukaryota</taxon>
        <taxon>Fungi</taxon>
        <taxon>Fungi incertae sedis</taxon>
        <taxon>Mucoromycota</taxon>
        <taxon>Mucoromycotina</taxon>
        <taxon>Mucoromycetes</taxon>
        <taxon>Mucorales</taxon>
        <taxon>Mucorineae</taxon>
        <taxon>Mucoraceae</taxon>
        <taxon>Mucor</taxon>
    </lineage>
</organism>
<dbReference type="GO" id="GO:0031072">
    <property type="term" value="F:heat shock protein binding"/>
    <property type="evidence" value="ECO:0007669"/>
    <property type="project" value="TreeGrafter"/>
</dbReference>
<evidence type="ECO:0000259" key="7">
    <source>
        <dbReference type="SMART" id="SM01069"/>
    </source>
</evidence>
<gene>
    <name evidence="10" type="ORF">INT46_009474</name>
</gene>
<dbReference type="EMBL" id="JAEPRC010000424">
    <property type="protein sequence ID" value="KAG2197544.1"/>
    <property type="molecule type" value="Genomic_DNA"/>
</dbReference>
<dbReference type="SMART" id="SM01069">
    <property type="entry name" value="CDC37_C"/>
    <property type="match status" value="1"/>
</dbReference>
<evidence type="ECO:0000256" key="1">
    <source>
        <dbReference type="ARBA" id="ARBA00004496"/>
    </source>
</evidence>
<accession>A0A8H7V0Z0</accession>
<dbReference type="SMART" id="SM01071">
    <property type="entry name" value="CDC37_N"/>
    <property type="match status" value="1"/>
</dbReference>
<evidence type="ECO:0000256" key="3">
    <source>
        <dbReference type="ARBA" id="ARBA00022490"/>
    </source>
</evidence>
<evidence type="ECO:0000256" key="5">
    <source>
        <dbReference type="ARBA" id="ARBA00031396"/>
    </source>
</evidence>
<feature type="compositionally biased region" description="Polar residues" evidence="6">
    <location>
        <begin position="175"/>
        <end position="188"/>
    </location>
</feature>
<sequence>MPLDYSKWDNLELSDDSDIEVHPNVDKRSMIKWKQEAIHRERAERKAKIDYLTQFVPQQENVLKKVQELTSMLRDNEDDLTGIKKVVEVLDKQQNEADPNMKVPSAGDKEMDVSQVFSAMKSQIAAGLASTSPAEVKKTLLDRFSQTEATVQKTVTEASRELAKLNEEAKKKMTSENMFTSEKSNKTILNKPKPLPKKSEKKKVVETLNPNVAMKDLSLQDTSNDADNEDDDEDDQDIEMSPEATKFSKIKGFEDSYTYLKNHASIINEKNSDSILGQAFTAQLKGDEGYAKNCVIQSLMIQYCGQLGKDGVNLFFARMGAPNTQGRKMFFDDVEKTYTRIQTRCAEIASEEVTEENGVETIQLQPMGDGTQLTIRVPEPEHVEAYKIFTAMPPNFQDALKTGKLDEINKVLEKIAVPEAEQLVQLCSEYGFLDVEGEVIDETQQQKQ</sequence>
<evidence type="ECO:0000313" key="11">
    <source>
        <dbReference type="Proteomes" id="UP000650833"/>
    </source>
</evidence>
<dbReference type="SMART" id="SM01070">
    <property type="entry name" value="CDC37_M"/>
    <property type="match status" value="1"/>
</dbReference>
<keyword evidence="4" id="KW-0143">Chaperone</keyword>
<evidence type="ECO:0000256" key="2">
    <source>
        <dbReference type="ARBA" id="ARBA00006222"/>
    </source>
</evidence>
<evidence type="ECO:0000313" key="10">
    <source>
        <dbReference type="EMBL" id="KAG2197544.1"/>
    </source>
</evidence>
<feature type="domain" description="Cdc37 C-terminal" evidence="7">
    <location>
        <begin position="375"/>
        <end position="448"/>
    </location>
</feature>
<dbReference type="GO" id="GO:0050821">
    <property type="term" value="P:protein stabilization"/>
    <property type="evidence" value="ECO:0007669"/>
    <property type="project" value="TreeGrafter"/>
</dbReference>